<dbReference type="AlphaFoldDB" id="A0A8A1LDM5"/>
<dbReference type="Proteomes" id="UP000663419">
    <property type="component" value="Chromosome 1"/>
</dbReference>
<dbReference type="EMBL" id="CP069102">
    <property type="protein sequence ID" value="QSS49887.1"/>
    <property type="molecule type" value="Genomic_DNA"/>
</dbReference>
<dbReference type="VEuPathDB" id="FungiDB:I7I53_10387"/>
<sequence length="113" mass="12675">MRHACNNRHAPYTVPSVLCMYMHRFNVPEERGQRPRPRGLPEGMGTCYAGEISIYTKGEKQDPDGNTDCTKDYMGLIFQDNSLQSMRRLRAGAGVNPGDLEPWAEGVLLLCCL</sequence>
<proteinExistence type="predicted"/>
<accession>A0A8A1LDM5</accession>
<protein>
    <submittedName>
        <fullName evidence="1">Uncharacterized protein</fullName>
    </submittedName>
</protein>
<evidence type="ECO:0000313" key="2">
    <source>
        <dbReference type="Proteomes" id="UP000663419"/>
    </source>
</evidence>
<evidence type="ECO:0000313" key="1">
    <source>
        <dbReference type="EMBL" id="QSS49887.1"/>
    </source>
</evidence>
<organism evidence="1 2">
    <name type="scientific">Ajellomyces capsulatus (strain H88)</name>
    <name type="common">Darling's disease fungus</name>
    <name type="synonym">Histoplasma capsulatum</name>
    <dbReference type="NCBI Taxonomy" id="544711"/>
    <lineage>
        <taxon>Eukaryota</taxon>
        <taxon>Fungi</taxon>
        <taxon>Dikarya</taxon>
        <taxon>Ascomycota</taxon>
        <taxon>Pezizomycotina</taxon>
        <taxon>Eurotiomycetes</taxon>
        <taxon>Eurotiomycetidae</taxon>
        <taxon>Onygenales</taxon>
        <taxon>Ajellomycetaceae</taxon>
        <taxon>Histoplasma</taxon>
    </lineage>
</organism>
<name>A0A8A1LDM5_AJEC8</name>
<gene>
    <name evidence="1" type="ORF">I7I53_10387</name>
</gene>
<reference evidence="1" key="1">
    <citation type="submission" date="2021-01" db="EMBL/GenBank/DDBJ databases">
        <title>Chromosome-level genome assembly of a human fungal pathogen reveals clustering of transcriptionally co-regulated genes.</title>
        <authorList>
            <person name="Voorhies M."/>
            <person name="Cohen S."/>
            <person name="Shea T.P."/>
            <person name="Petrus S."/>
            <person name="Munoz J.F."/>
            <person name="Poplawski S."/>
            <person name="Goldman W.E."/>
            <person name="Michael T."/>
            <person name="Cuomo C.A."/>
            <person name="Sil A."/>
            <person name="Beyhan S."/>
        </authorList>
    </citation>
    <scope>NUCLEOTIDE SEQUENCE</scope>
    <source>
        <strain evidence="1">H88</strain>
    </source>
</reference>